<accession>A0ABW2XNH3</accession>
<organism evidence="1 2">
    <name type="scientific">Actinomadura fibrosa</name>
    <dbReference type="NCBI Taxonomy" id="111802"/>
    <lineage>
        <taxon>Bacteria</taxon>
        <taxon>Bacillati</taxon>
        <taxon>Actinomycetota</taxon>
        <taxon>Actinomycetes</taxon>
        <taxon>Streptosporangiales</taxon>
        <taxon>Thermomonosporaceae</taxon>
        <taxon>Actinomadura</taxon>
    </lineage>
</organism>
<protein>
    <submittedName>
        <fullName evidence="1">Uncharacterized protein</fullName>
    </submittedName>
</protein>
<proteinExistence type="predicted"/>
<keyword evidence="2" id="KW-1185">Reference proteome</keyword>
<comment type="caution">
    <text evidence="1">The sequence shown here is derived from an EMBL/GenBank/DDBJ whole genome shotgun (WGS) entry which is preliminary data.</text>
</comment>
<reference evidence="2" key="1">
    <citation type="journal article" date="2019" name="Int. J. Syst. Evol. Microbiol.">
        <title>The Global Catalogue of Microorganisms (GCM) 10K type strain sequencing project: providing services to taxonomists for standard genome sequencing and annotation.</title>
        <authorList>
            <consortium name="The Broad Institute Genomics Platform"/>
            <consortium name="The Broad Institute Genome Sequencing Center for Infectious Disease"/>
            <person name="Wu L."/>
            <person name="Ma J."/>
        </authorList>
    </citation>
    <scope>NUCLEOTIDE SEQUENCE [LARGE SCALE GENOMIC DNA]</scope>
    <source>
        <strain evidence="2">JCM 9371</strain>
    </source>
</reference>
<dbReference type="EMBL" id="JBHTGP010000013">
    <property type="protein sequence ID" value="MFD0688083.1"/>
    <property type="molecule type" value="Genomic_DNA"/>
</dbReference>
<dbReference type="Proteomes" id="UP001597063">
    <property type="component" value="Unassembled WGS sequence"/>
</dbReference>
<gene>
    <name evidence="1" type="ORF">ACFQZM_26555</name>
</gene>
<sequence length="424" mass="42984">MRPTPRPGRSRGRPVRRGPVRTALLAVVGALALLVSVLGTPPANAIPPQDLPDVGVDTGRFKLPIACTINFAGVLPVLWLPLDVDIQGVAPVQLGPGQEFWLTQGSGSITFPDWLTSLAPILGIDKADATISDMSIGATNSTPSAVNIAKDPIKLTGIPVEAGKPLKVGLPAPGASLFDVGPYTAPQSGKVTLGFNSAVAQVDLRSSAGFSLPITADCKPRGGNALLTIAVGGRAGQPPAKIHGAPLNFPEPKSGELAGIINAPYQCTWNGQPHDVGIAVGADGIPLTVSKSGSFSFTNASGALTVPKETVNGLLDQGVKTVSGKVSELNLEVEGGTPQTLNVIPGQGVPIPATTLVRDQRLVVPLPASGTLTAGPFTPSSGSQNVRVVLGSASAQLAFNGGAATQATCGKPSPAVYLVDNPVT</sequence>
<evidence type="ECO:0000313" key="1">
    <source>
        <dbReference type="EMBL" id="MFD0688083.1"/>
    </source>
</evidence>
<evidence type="ECO:0000313" key="2">
    <source>
        <dbReference type="Proteomes" id="UP001597063"/>
    </source>
</evidence>
<dbReference type="RefSeq" id="WP_131758154.1">
    <property type="nucleotide sequence ID" value="NZ_CAACUY010000045.1"/>
</dbReference>
<name>A0ABW2XNH3_9ACTN</name>